<gene>
    <name evidence="2" type="ORF">J5N97_029063</name>
</gene>
<dbReference type="PANTHER" id="PTHR12550:SF70">
    <property type="entry name" value="JIL-1 ANCHORING AND STABILIZING PROTEIN, ISOFORM A"/>
    <property type="match status" value="1"/>
</dbReference>
<dbReference type="Gene3D" id="2.30.30.140">
    <property type="match status" value="1"/>
</dbReference>
<dbReference type="PANTHER" id="PTHR12550">
    <property type="entry name" value="HEPATOMA-DERIVED GROWTH FACTOR-RELATED"/>
    <property type="match status" value="1"/>
</dbReference>
<evidence type="ECO:0000313" key="2">
    <source>
        <dbReference type="EMBL" id="KAJ0963941.1"/>
    </source>
</evidence>
<dbReference type="EMBL" id="JAGGNH010000009">
    <property type="protein sequence ID" value="KAJ0963941.1"/>
    <property type="molecule type" value="Genomic_DNA"/>
</dbReference>
<organism evidence="2 3">
    <name type="scientific">Dioscorea zingiberensis</name>
    <dbReference type="NCBI Taxonomy" id="325984"/>
    <lineage>
        <taxon>Eukaryota</taxon>
        <taxon>Viridiplantae</taxon>
        <taxon>Streptophyta</taxon>
        <taxon>Embryophyta</taxon>
        <taxon>Tracheophyta</taxon>
        <taxon>Spermatophyta</taxon>
        <taxon>Magnoliopsida</taxon>
        <taxon>Liliopsida</taxon>
        <taxon>Dioscoreales</taxon>
        <taxon>Dioscoreaceae</taxon>
        <taxon>Dioscorea</taxon>
    </lineage>
</organism>
<accession>A0A9D5C040</accession>
<comment type="caution">
    <text evidence="2">The sequence shown here is derived from an EMBL/GenBank/DDBJ whole genome shotgun (WGS) entry which is preliminary data.</text>
</comment>
<name>A0A9D5C040_9LILI</name>
<sequence length="277" mass="30473">MEKGSGMAPVRRKGGNRAKVKELESGDLVQDQGIRAVAGKIIRPKDWEQTPDLEKFLVKLFGTSKIAFVAPADIQLFTSASKMKLLAQRHVKIFKYFCSAVDEICEAFKNQLKNNSSDPGEVNDGKSIGLVLSSTVEARNCGNLKHHENQLKNSSCDPKDVNCGNSIVLLSSSTVDTGNHGNFERHEIIHLDAQLEKGSDNDACYSDELHDLELSQNYQDTQCNVSKSQKDTSNISNRRMKMESHSDVGISKAELVPLVLASDTSCLKKDNSISPHP</sequence>
<feature type="region of interest" description="Disordered" evidence="1">
    <location>
        <begin position="1"/>
        <end position="21"/>
    </location>
</feature>
<dbReference type="AlphaFoldDB" id="A0A9D5C040"/>
<evidence type="ECO:0000313" key="3">
    <source>
        <dbReference type="Proteomes" id="UP001085076"/>
    </source>
</evidence>
<keyword evidence="3" id="KW-1185">Reference proteome</keyword>
<evidence type="ECO:0000256" key="1">
    <source>
        <dbReference type="SAM" id="MobiDB-lite"/>
    </source>
</evidence>
<proteinExistence type="predicted"/>
<dbReference type="SUPFAM" id="SSF63748">
    <property type="entry name" value="Tudor/PWWP/MBT"/>
    <property type="match status" value="1"/>
</dbReference>
<dbReference type="Proteomes" id="UP001085076">
    <property type="component" value="Miscellaneous, Linkage group lg09"/>
</dbReference>
<dbReference type="OrthoDB" id="1429248at2759"/>
<reference evidence="2" key="2">
    <citation type="journal article" date="2022" name="Hortic Res">
        <title>The genome of Dioscorea zingiberensis sheds light on the biosynthesis, origin and evolution of the medicinally important diosgenin saponins.</title>
        <authorList>
            <person name="Li Y."/>
            <person name="Tan C."/>
            <person name="Li Z."/>
            <person name="Guo J."/>
            <person name="Li S."/>
            <person name="Chen X."/>
            <person name="Wang C."/>
            <person name="Dai X."/>
            <person name="Yang H."/>
            <person name="Song W."/>
            <person name="Hou L."/>
            <person name="Xu J."/>
            <person name="Tong Z."/>
            <person name="Xu A."/>
            <person name="Yuan X."/>
            <person name="Wang W."/>
            <person name="Yang Q."/>
            <person name="Chen L."/>
            <person name="Sun Z."/>
            <person name="Wang K."/>
            <person name="Pan B."/>
            <person name="Chen J."/>
            <person name="Bao Y."/>
            <person name="Liu F."/>
            <person name="Qi X."/>
            <person name="Gang D.R."/>
            <person name="Wen J."/>
            <person name="Li J."/>
        </authorList>
    </citation>
    <scope>NUCLEOTIDE SEQUENCE</scope>
    <source>
        <strain evidence="2">Dzin_1.0</strain>
    </source>
</reference>
<reference evidence="2" key="1">
    <citation type="submission" date="2021-03" db="EMBL/GenBank/DDBJ databases">
        <authorList>
            <person name="Li Z."/>
            <person name="Yang C."/>
        </authorList>
    </citation>
    <scope>NUCLEOTIDE SEQUENCE</scope>
    <source>
        <strain evidence="2">Dzin_1.0</strain>
        <tissue evidence="2">Leaf</tissue>
    </source>
</reference>
<protein>
    <submittedName>
        <fullName evidence="2">Uncharacterized protein</fullName>
    </submittedName>
</protein>